<keyword evidence="3" id="KW-1185">Reference proteome</keyword>
<dbReference type="STRING" id="871741.SAMN05192570_0046"/>
<organism evidence="2 3">
    <name type="scientific">Brevundimonas viscosa</name>
    <dbReference type="NCBI Taxonomy" id="871741"/>
    <lineage>
        <taxon>Bacteria</taxon>
        <taxon>Pseudomonadati</taxon>
        <taxon>Pseudomonadota</taxon>
        <taxon>Alphaproteobacteria</taxon>
        <taxon>Caulobacterales</taxon>
        <taxon>Caulobacteraceae</taxon>
        <taxon>Brevundimonas</taxon>
    </lineage>
</organism>
<accession>A0A1I6TGX0</accession>
<feature type="transmembrane region" description="Helical" evidence="1">
    <location>
        <begin position="59"/>
        <end position="76"/>
    </location>
</feature>
<evidence type="ECO:0000256" key="1">
    <source>
        <dbReference type="SAM" id="Phobius"/>
    </source>
</evidence>
<keyword evidence="1" id="KW-0472">Membrane</keyword>
<gene>
    <name evidence="2" type="ORF">SAMN05192570_0046</name>
</gene>
<evidence type="ECO:0000313" key="3">
    <source>
        <dbReference type="Proteomes" id="UP000198788"/>
    </source>
</evidence>
<name>A0A1I6TGX0_9CAUL</name>
<sequence>MHARALVGAGLAVVILLTALAAESGNVAARVVSLLIGAVAVLYLARITDRRLRARGMSIWWLLLYFGPLVTGAVILERLPRDNEKLMVVALLAVCIVSAPFAIWGVVKLTGAAPVADE</sequence>
<proteinExistence type="predicted"/>
<dbReference type="EMBL" id="FOZV01000010">
    <property type="protein sequence ID" value="SFS88435.1"/>
    <property type="molecule type" value="Genomic_DNA"/>
</dbReference>
<feature type="transmembrane region" description="Helical" evidence="1">
    <location>
        <begin position="31"/>
        <end position="47"/>
    </location>
</feature>
<dbReference type="AlphaFoldDB" id="A0A1I6TGX0"/>
<dbReference type="RefSeq" id="WP_092313258.1">
    <property type="nucleotide sequence ID" value="NZ_FOZV01000010.1"/>
</dbReference>
<dbReference type="OrthoDB" id="9812349at2"/>
<keyword evidence="1" id="KW-1133">Transmembrane helix</keyword>
<feature type="transmembrane region" description="Helical" evidence="1">
    <location>
        <begin position="88"/>
        <end position="107"/>
    </location>
</feature>
<dbReference type="Proteomes" id="UP000198788">
    <property type="component" value="Unassembled WGS sequence"/>
</dbReference>
<protein>
    <submittedName>
        <fullName evidence="2">Uncharacterized protein</fullName>
    </submittedName>
</protein>
<evidence type="ECO:0000313" key="2">
    <source>
        <dbReference type="EMBL" id="SFS88435.1"/>
    </source>
</evidence>
<keyword evidence="1" id="KW-0812">Transmembrane</keyword>
<reference evidence="3" key="1">
    <citation type="submission" date="2016-10" db="EMBL/GenBank/DDBJ databases">
        <authorList>
            <person name="Varghese N."/>
            <person name="Submissions S."/>
        </authorList>
    </citation>
    <scope>NUCLEOTIDE SEQUENCE [LARGE SCALE GENOMIC DNA]</scope>
    <source>
        <strain evidence="3">CGMCC 1.10683</strain>
    </source>
</reference>